<comment type="similarity">
    <text evidence="1 4">Belongs to the 5'-nucleotidase family.</text>
</comment>
<dbReference type="PANTHER" id="PTHR11575">
    <property type="entry name" value="5'-NUCLEOTIDASE-RELATED"/>
    <property type="match status" value="1"/>
</dbReference>
<dbReference type="InterPro" id="IPR004843">
    <property type="entry name" value="Calcineurin-like_PHP"/>
</dbReference>
<dbReference type="InterPro" id="IPR008334">
    <property type="entry name" value="5'-Nucleotdase_C"/>
</dbReference>
<dbReference type="Pfam" id="PF02872">
    <property type="entry name" value="5_nucleotid_C"/>
    <property type="match status" value="1"/>
</dbReference>
<feature type="domain" description="5'-Nucleotidase C-terminal" evidence="6">
    <location>
        <begin position="350"/>
        <end position="526"/>
    </location>
</feature>
<keyword evidence="4" id="KW-0547">Nucleotide-binding</keyword>
<dbReference type="InterPro" id="IPR006179">
    <property type="entry name" value="5_nucleotidase/apyrase"/>
</dbReference>
<dbReference type="PRINTS" id="PR01607">
    <property type="entry name" value="APYRASEFAMLY"/>
</dbReference>
<dbReference type="InterPro" id="IPR029052">
    <property type="entry name" value="Metallo-depent_PP-like"/>
</dbReference>
<reference evidence="8" key="1">
    <citation type="journal article" date="2013" name="Nat. Biotechnol.">
        <title>Chinese hamster genome sequenced from sorted chromosomes.</title>
        <authorList>
            <person name="Brinkrolf K."/>
            <person name="Rupp O."/>
            <person name="Laux H."/>
            <person name="Kollin F."/>
            <person name="Ernst W."/>
            <person name="Linke B."/>
            <person name="Kofler R."/>
            <person name="Romand S."/>
            <person name="Hesse F."/>
            <person name="Budach W.E."/>
            <person name="Galosy S."/>
            <person name="Muller D."/>
            <person name="Noll T."/>
            <person name="Wienberg J."/>
            <person name="Jostock T."/>
            <person name="Leonard M."/>
            <person name="Grillari J."/>
            <person name="Tauch A."/>
            <person name="Goesmann A."/>
            <person name="Helk B."/>
            <person name="Mott J.E."/>
            <person name="Puhler A."/>
            <person name="Borth N."/>
        </authorList>
    </citation>
    <scope>NUCLEOTIDE SEQUENCE [LARGE SCALE GENOMIC DNA]</scope>
    <source>
        <strain evidence="8">17A/GY</strain>
    </source>
</reference>
<sequence>MLLRLLSCACVQGFQAQESRILHCAREMEAFEEEAPTLGPPQPASLDEELFRKTRSGDMDSYDLTILHFNDVYDVDSHTEEPVGGAARFATAVKKFSILNPLLIFSGDCLNPSVLSTVTKGKHMIPILNELGVHFAVFGNHEFDFGVDILEEYMKQMHFTWFLSNVHDRFTSEPLGHGTVKKIVNWNNLKIGLMGLVEEDWLDTLATVNKSNVNYKDYVEAANELAVELREEGADLVIAMTHMKWGNDTRLAQRAEGLDLILGGHDHEYGIRRVNETWIVKSGSDFKNLTKINIRLFDASFQYVFEKVDVVSYLEEDSYIKAIVRDFTQNIQYMLEEVLCPIDMELDGREITVRRCESNLGNLVTNAMLEATHAEVALLNSGTLRSDRIHPPGKFTLHDLVAILPIVDPVLVIRVTGAQLLEALENGVYKYPALDGRHTCSQPLSRRGYSFPYNYLVLLLLVDFLKRRFPQVAGIEFGFDPDAEPGHRVIRDTVKVQGQYLWKKKVYLLATKEYIANGKDGYSMLKSCPRMFDTETAQVLSTVVMNHFESIKILQGKKKCVSGHRMSLIMTTNKSPSLTAFEGESDEQSGIIAVPGIEGRICHISPDMKEHLRQLRTARKQGLRTFPSISDNAFETSDSD</sequence>
<proteinExistence type="inferred from homology"/>
<evidence type="ECO:0000313" key="7">
    <source>
        <dbReference type="EMBL" id="ERE83949.1"/>
    </source>
</evidence>
<dbReference type="AlphaFoldDB" id="A0A061IK10"/>
<evidence type="ECO:0000256" key="3">
    <source>
        <dbReference type="ARBA" id="ARBA00029793"/>
    </source>
</evidence>
<evidence type="ECO:0000256" key="1">
    <source>
        <dbReference type="ARBA" id="ARBA00006654"/>
    </source>
</evidence>
<dbReference type="GO" id="GO:0000166">
    <property type="term" value="F:nucleotide binding"/>
    <property type="evidence" value="ECO:0007669"/>
    <property type="project" value="UniProtKB-KW"/>
</dbReference>
<dbReference type="Gene3D" id="3.90.780.10">
    <property type="entry name" value="5'-Nucleotidase, C-terminal domain"/>
    <property type="match status" value="1"/>
</dbReference>
<dbReference type="EMBL" id="KE668376">
    <property type="protein sequence ID" value="ERE83949.1"/>
    <property type="molecule type" value="Genomic_DNA"/>
</dbReference>
<dbReference type="Pfam" id="PF00149">
    <property type="entry name" value="Metallophos"/>
    <property type="match status" value="1"/>
</dbReference>
<dbReference type="InterPro" id="IPR036907">
    <property type="entry name" value="5'-Nucleotdase_C_sf"/>
</dbReference>
<keyword evidence="4 7" id="KW-0378">Hydrolase</keyword>
<dbReference type="InterPro" id="IPR041821">
    <property type="entry name" value="CG11883_N"/>
</dbReference>
<name>A0A061IK10_CRIGR</name>
<evidence type="ECO:0000259" key="6">
    <source>
        <dbReference type="Pfam" id="PF02872"/>
    </source>
</evidence>
<organism evidence="7 8">
    <name type="scientific">Cricetulus griseus</name>
    <name type="common">Chinese hamster</name>
    <name type="synonym">Cricetulus barabensis griseus</name>
    <dbReference type="NCBI Taxonomy" id="10029"/>
    <lineage>
        <taxon>Eukaryota</taxon>
        <taxon>Metazoa</taxon>
        <taxon>Chordata</taxon>
        <taxon>Craniata</taxon>
        <taxon>Vertebrata</taxon>
        <taxon>Euteleostomi</taxon>
        <taxon>Mammalia</taxon>
        <taxon>Eutheria</taxon>
        <taxon>Euarchontoglires</taxon>
        <taxon>Glires</taxon>
        <taxon>Rodentia</taxon>
        <taxon>Myomorpha</taxon>
        <taxon>Muroidea</taxon>
        <taxon>Cricetidae</taxon>
        <taxon>Cricetinae</taxon>
        <taxon>Cricetulus</taxon>
    </lineage>
</organism>
<evidence type="ECO:0000256" key="2">
    <source>
        <dbReference type="ARBA" id="ARBA00022729"/>
    </source>
</evidence>
<dbReference type="PANTHER" id="PTHR11575:SF48">
    <property type="entry name" value="5'-NUCLEOTIDASE"/>
    <property type="match status" value="1"/>
</dbReference>
<dbReference type="SUPFAM" id="SSF56300">
    <property type="entry name" value="Metallo-dependent phosphatases"/>
    <property type="match status" value="1"/>
</dbReference>
<dbReference type="CDD" id="cd07406">
    <property type="entry name" value="MPP_CG11883_N"/>
    <property type="match status" value="1"/>
</dbReference>
<dbReference type="GO" id="GO:0009166">
    <property type="term" value="P:nucleotide catabolic process"/>
    <property type="evidence" value="ECO:0007669"/>
    <property type="project" value="InterPro"/>
</dbReference>
<evidence type="ECO:0000256" key="4">
    <source>
        <dbReference type="RuleBase" id="RU362119"/>
    </source>
</evidence>
<keyword evidence="2" id="KW-0732">Signal</keyword>
<dbReference type="Proteomes" id="UP000030759">
    <property type="component" value="Unassembled WGS sequence"/>
</dbReference>
<dbReference type="GO" id="GO:0016787">
    <property type="term" value="F:hydrolase activity"/>
    <property type="evidence" value="ECO:0007669"/>
    <property type="project" value="UniProtKB-KW"/>
</dbReference>
<feature type="domain" description="Calcineurin-like phosphoesterase" evidence="5">
    <location>
        <begin position="65"/>
        <end position="269"/>
    </location>
</feature>
<dbReference type="Gene3D" id="3.60.21.10">
    <property type="match status" value="1"/>
</dbReference>
<evidence type="ECO:0000259" key="5">
    <source>
        <dbReference type="Pfam" id="PF00149"/>
    </source>
</evidence>
<dbReference type="SUPFAM" id="SSF55816">
    <property type="entry name" value="5'-nucleotidase (syn. UDP-sugar hydrolase), C-terminal domain"/>
    <property type="match status" value="1"/>
</dbReference>
<protein>
    <recommendedName>
        <fullName evidence="3">Ecto-5'-nucleotidase</fullName>
    </recommendedName>
</protein>
<accession>A0A061IK10</accession>
<gene>
    <name evidence="7" type="ORF">H671_2g6345</name>
</gene>
<evidence type="ECO:0000313" key="8">
    <source>
        <dbReference type="Proteomes" id="UP000030759"/>
    </source>
</evidence>